<keyword evidence="5" id="KW-1185">Reference proteome</keyword>
<keyword evidence="1" id="KW-0067">ATP-binding</keyword>
<dbReference type="RefSeq" id="XP_044687201.1">
    <property type="nucleotide sequence ID" value="XM_044819499.1"/>
</dbReference>
<name>A0A9P8DU48_9HYPO</name>
<evidence type="ECO:0008006" key="6">
    <source>
        <dbReference type="Google" id="ProtNLM"/>
    </source>
</evidence>
<evidence type="ECO:0000259" key="3">
    <source>
        <dbReference type="Pfam" id="PF13087"/>
    </source>
</evidence>
<dbReference type="CDD" id="cd18808">
    <property type="entry name" value="SF1_C_Upf1"/>
    <property type="match status" value="1"/>
</dbReference>
<dbReference type="PANTHER" id="PTHR10887">
    <property type="entry name" value="DNA2/NAM7 HELICASE FAMILY"/>
    <property type="match status" value="1"/>
</dbReference>
<dbReference type="InterPro" id="IPR045055">
    <property type="entry name" value="DNA2/NAM7-like"/>
</dbReference>
<dbReference type="Proteomes" id="UP000827133">
    <property type="component" value="Unassembled WGS sequence"/>
</dbReference>
<dbReference type="AlphaFoldDB" id="A0A9P8DU48"/>
<dbReference type="GO" id="GO:0004386">
    <property type="term" value="F:helicase activity"/>
    <property type="evidence" value="ECO:0007669"/>
    <property type="project" value="InterPro"/>
</dbReference>
<organism evidence="4 5">
    <name type="scientific">Fusarium musae</name>
    <dbReference type="NCBI Taxonomy" id="1042133"/>
    <lineage>
        <taxon>Eukaryota</taxon>
        <taxon>Fungi</taxon>
        <taxon>Dikarya</taxon>
        <taxon>Ascomycota</taxon>
        <taxon>Pezizomycotina</taxon>
        <taxon>Sordariomycetes</taxon>
        <taxon>Hypocreomycetidae</taxon>
        <taxon>Hypocreales</taxon>
        <taxon>Nectriaceae</taxon>
        <taxon>Fusarium</taxon>
    </lineage>
</organism>
<keyword evidence="1" id="KW-0547">Nucleotide-binding</keyword>
<dbReference type="KEGG" id="fmu:J7337_001765"/>
<dbReference type="InterPro" id="IPR041677">
    <property type="entry name" value="DNA2/NAM7_AAA_11"/>
</dbReference>
<evidence type="ECO:0000259" key="2">
    <source>
        <dbReference type="Pfam" id="PF13086"/>
    </source>
</evidence>
<protein>
    <recommendedName>
        <fullName evidence="6">DNA2/NAM7 helicase-like C-terminal domain-containing protein</fullName>
    </recommendedName>
</protein>
<accession>A0A9P8DU48</accession>
<dbReference type="Gene3D" id="3.40.50.300">
    <property type="entry name" value="P-loop containing nucleotide triphosphate hydrolases"/>
    <property type="match status" value="2"/>
</dbReference>
<dbReference type="PANTHER" id="PTHR10887:SF445">
    <property type="entry name" value="NFX1-TYPE ZINC FINGER-CONTAINING PROTEIN 1"/>
    <property type="match status" value="1"/>
</dbReference>
<dbReference type="InterPro" id="IPR047187">
    <property type="entry name" value="SF1_C_Upf1"/>
</dbReference>
<comment type="caution">
    <text evidence="4">The sequence shown here is derived from an EMBL/GenBank/DDBJ whole genome shotgun (WGS) entry which is preliminary data.</text>
</comment>
<feature type="domain" description="DNA2/NAM7 helicase-like C-terminal" evidence="3">
    <location>
        <begin position="147"/>
        <end position="370"/>
    </location>
</feature>
<dbReference type="InterPro" id="IPR041679">
    <property type="entry name" value="DNA2/NAM7-like_C"/>
</dbReference>
<dbReference type="GO" id="GO:0031048">
    <property type="term" value="P:regulatory ncRNA-mediated heterochromatin formation"/>
    <property type="evidence" value="ECO:0007669"/>
    <property type="project" value="TreeGrafter"/>
</dbReference>
<dbReference type="Pfam" id="PF13086">
    <property type="entry name" value="AAA_11"/>
    <property type="match status" value="1"/>
</dbReference>
<dbReference type="InterPro" id="IPR027417">
    <property type="entry name" value="P-loop_NTPase"/>
</dbReference>
<keyword evidence="1" id="KW-0378">Hydrolase</keyword>
<evidence type="ECO:0000256" key="1">
    <source>
        <dbReference type="ARBA" id="ARBA00022806"/>
    </source>
</evidence>
<dbReference type="GO" id="GO:0031380">
    <property type="term" value="C:nuclear RNA-directed RNA polymerase complex"/>
    <property type="evidence" value="ECO:0007669"/>
    <property type="project" value="TreeGrafter"/>
</dbReference>
<dbReference type="GeneID" id="68309622"/>
<dbReference type="FunFam" id="3.40.50.300:FF:001660">
    <property type="entry name" value="NF-X1 finger and helicase protein, putative"/>
    <property type="match status" value="1"/>
</dbReference>
<keyword evidence="1" id="KW-0347">Helicase</keyword>
<feature type="domain" description="DNA2/NAM7 helicase helicase" evidence="2">
    <location>
        <begin position="30"/>
        <end position="130"/>
    </location>
</feature>
<evidence type="ECO:0000313" key="4">
    <source>
        <dbReference type="EMBL" id="KAG9508202.1"/>
    </source>
</evidence>
<dbReference type="EMBL" id="JAHBCI010000001">
    <property type="protein sequence ID" value="KAG9508202.1"/>
    <property type="molecule type" value="Genomic_DNA"/>
</dbReference>
<proteinExistence type="predicted"/>
<dbReference type="SUPFAM" id="SSF52540">
    <property type="entry name" value="P-loop containing nucleoside triphosphate hydrolases"/>
    <property type="match status" value="1"/>
</dbReference>
<sequence length="413" mass="47181">MIETTLTAEKDINMLSRWERRALIEDWMKRHEEEQTDVLFEAMDDVEEQRRNINRVHDGVHQRTLVQAEVIGLTTTSLAGRIDMLRSLKCKVVIYEEAGEVKEADIISALMPGVEHLIQIGDHKQLRPQINNFNLSLESTSGQKWQLDRSQFERWAEGEPGLLPAPFAQLDVQRRMRPEASCLIRGVYPDLKDHQNVQNLPDVVGMLNNVFWLDHSHEEDNGGDGTRVRSHSNRWETDMATALIRHLVRQGKYRAEDIALLTPYMGQLQQLKAALSSDFEICLSDRDRDQLAQEDFTDDLSANKTVEKKRLLQTIRLATADNFQGEEAKVIVVSLVRSNPERNVGFLRTENRINVLLSHVKHGMYLIGNAETYLNVPMWADVHEILTDANAVGRELKLCCPRHPATPIACSEP</sequence>
<evidence type="ECO:0000313" key="5">
    <source>
        <dbReference type="Proteomes" id="UP000827133"/>
    </source>
</evidence>
<gene>
    <name evidence="4" type="ORF">J7337_001765</name>
</gene>
<dbReference type="Pfam" id="PF13087">
    <property type="entry name" value="AAA_12"/>
    <property type="match status" value="1"/>
</dbReference>
<reference evidence="4" key="1">
    <citation type="journal article" date="2021" name="Mol. Plant Microbe Interact.">
        <title>Telomere to telomere genome assembly of Fusarium musae F31, causal agent of crown rot disease of banana.</title>
        <authorList>
            <person name="Degradi L."/>
            <person name="Tava V."/>
            <person name="Kunova A."/>
            <person name="Cortesi P."/>
            <person name="Saracchi M."/>
            <person name="Pasquali M."/>
        </authorList>
    </citation>
    <scope>NUCLEOTIDE SEQUENCE</scope>
    <source>
        <strain evidence="4">F31</strain>
    </source>
</reference>